<gene>
    <name evidence="3" type="primary">HEXDC</name>
</gene>
<evidence type="ECO:0000256" key="1">
    <source>
        <dbReference type="SAM" id="MobiDB-lite"/>
    </source>
</evidence>
<name>A0A8B7SZ78_HIPAR</name>
<sequence length="434" mass="45903">MRGRSAWSSHSPGQAHLVLGCPVSPTLLQGSGVLTAATTHVWPLGFWLGLIRIKSVSSVSPLPLGLAPQHSLQTARSALKGSSGFALHRTPGVWSFPWLAGFVAVALPPNSTVLTLYLKLLVLEKMACVPILCKKCGLRAVSRRSPHSWPVSAPSIGGAAAGGAHALGLHGQPGRPRQGPPHGKVSEVWFSAALGCQCLQGGHGGEPGTDAYRAPSQKPHAVAASGGLRARRRAAGHCPDWLAEEALLKTLKQEWRTSSEFRAWKSPVSAATGLPPSLAATSWPSSHKSAFTYVAPWMRCCTRTVSWPGGAPSLGSWKPPCVASSTRTLWKSGWRRTCSPVCGSCSSCCRTSARRPGPGPYWPARARTQVRTPERRGPATPSSSPVGPDSRMAMQETAPTGHAVIMGKRKVETTEGNTCGALFTGLQRTLMLLK</sequence>
<dbReference type="OrthoDB" id="47475at2759"/>
<keyword evidence="2" id="KW-1185">Reference proteome</keyword>
<protein>
    <submittedName>
        <fullName evidence="3">Hexosaminidase D isoform X5</fullName>
    </submittedName>
</protein>
<dbReference type="CTD" id="284004"/>
<feature type="region of interest" description="Disordered" evidence="1">
    <location>
        <begin position="354"/>
        <end position="393"/>
    </location>
</feature>
<evidence type="ECO:0000313" key="3">
    <source>
        <dbReference type="RefSeq" id="XP_019517535.1"/>
    </source>
</evidence>
<organism evidence="2 3">
    <name type="scientific">Hipposideros armiger</name>
    <name type="common">Great Himalayan leaf-nosed bat</name>
    <dbReference type="NCBI Taxonomy" id="186990"/>
    <lineage>
        <taxon>Eukaryota</taxon>
        <taxon>Metazoa</taxon>
        <taxon>Chordata</taxon>
        <taxon>Craniata</taxon>
        <taxon>Vertebrata</taxon>
        <taxon>Euteleostomi</taxon>
        <taxon>Mammalia</taxon>
        <taxon>Eutheria</taxon>
        <taxon>Laurasiatheria</taxon>
        <taxon>Chiroptera</taxon>
        <taxon>Yinpterochiroptera</taxon>
        <taxon>Rhinolophoidea</taxon>
        <taxon>Hipposideridae</taxon>
        <taxon>Hipposideros</taxon>
    </lineage>
</organism>
<dbReference type="Proteomes" id="UP000694851">
    <property type="component" value="Unplaced"/>
</dbReference>
<reference evidence="3" key="1">
    <citation type="submission" date="2025-08" db="UniProtKB">
        <authorList>
            <consortium name="RefSeq"/>
        </authorList>
    </citation>
    <scope>IDENTIFICATION</scope>
    <source>
        <tissue evidence="3">Muscle</tissue>
    </source>
</reference>
<proteinExistence type="predicted"/>
<dbReference type="AlphaFoldDB" id="A0A8B7SZ78"/>
<dbReference type="GeneID" id="109393072"/>
<dbReference type="RefSeq" id="XP_019517535.1">
    <property type="nucleotide sequence ID" value="XM_019661990.1"/>
</dbReference>
<accession>A0A8B7SZ78</accession>
<evidence type="ECO:0000313" key="2">
    <source>
        <dbReference type="Proteomes" id="UP000694851"/>
    </source>
</evidence>
<dbReference type="PROSITE" id="PS51257">
    <property type="entry name" value="PROKAR_LIPOPROTEIN"/>
    <property type="match status" value="1"/>
</dbReference>